<dbReference type="SUPFAM" id="SSF48403">
    <property type="entry name" value="Ankyrin repeat"/>
    <property type="match status" value="1"/>
</dbReference>
<keyword evidence="2 3" id="KW-0040">ANK repeat</keyword>
<dbReference type="AlphaFoldDB" id="A0A9X2EVN1"/>
<dbReference type="GO" id="GO:0045944">
    <property type="term" value="P:positive regulation of transcription by RNA polymerase II"/>
    <property type="evidence" value="ECO:0007669"/>
    <property type="project" value="TreeGrafter"/>
</dbReference>
<evidence type="ECO:0000256" key="2">
    <source>
        <dbReference type="ARBA" id="ARBA00023043"/>
    </source>
</evidence>
<reference evidence="4" key="1">
    <citation type="journal article" date="2022" name="Arch. Microbiol.">
        <title>Microbulbifer okhotskensis sp. nov., isolated from a deep bottom sediment of the Okhotsk Sea.</title>
        <authorList>
            <person name="Romanenko L."/>
            <person name="Kurilenko V."/>
            <person name="Otstavnykh N."/>
            <person name="Velansky P."/>
            <person name="Isaeva M."/>
            <person name="Mikhailov V."/>
        </authorList>
    </citation>
    <scope>NUCLEOTIDE SEQUENCE</scope>
    <source>
        <strain evidence="4">OS29</strain>
    </source>
</reference>
<dbReference type="GO" id="GO:0000976">
    <property type="term" value="F:transcription cis-regulatory region binding"/>
    <property type="evidence" value="ECO:0007669"/>
    <property type="project" value="TreeGrafter"/>
</dbReference>
<evidence type="ECO:0000256" key="3">
    <source>
        <dbReference type="PROSITE-ProRule" id="PRU00023"/>
    </source>
</evidence>
<comment type="caution">
    <text evidence="4">The sequence shown here is derived from an EMBL/GenBank/DDBJ whole genome shotgun (WGS) entry which is preliminary data.</text>
</comment>
<dbReference type="EMBL" id="JALBWM010000196">
    <property type="protein sequence ID" value="MCO1336788.1"/>
    <property type="molecule type" value="Genomic_DNA"/>
</dbReference>
<dbReference type="InterPro" id="IPR002110">
    <property type="entry name" value="Ankyrin_rpt"/>
</dbReference>
<dbReference type="SMART" id="SM00248">
    <property type="entry name" value="ANK"/>
    <property type="match status" value="3"/>
</dbReference>
<evidence type="ECO:0000313" key="5">
    <source>
        <dbReference type="Proteomes" id="UP001139028"/>
    </source>
</evidence>
<evidence type="ECO:0000256" key="1">
    <source>
        <dbReference type="ARBA" id="ARBA00022737"/>
    </source>
</evidence>
<sequence length="766" mass="86466">MPADYPYPTPFEMLRYLLRSFDFKLQQKDKKRLDEMTAKGVYDPRAFDIALEQYLSNVADKFIGHTAADQISKSLAQFISNYLYNVAGAFPADGLSRESVLDILIRTGIKDRVIGFVVAFNNEFGGPHPSFWFSSDSGSVDALFTWLSNNEPHWDAYLANIDKERRDMIAAWRRGNDLPSAQSLYLLSQPNTPNDKTPILINWDLIKPLLFLARSCDFIKRDELGCILMSEARLALWGAESKADIDEEIRSIQAGLLQSLGPAGSHIARLQFELRRTVEKSEPEQYQRIIPEVRDLINASEKFQQTDYWVDWHDARWHVFSGNLKKANELYKNAFEKAAFVAGENQKYIAEEAIVVAACQPKPDKVFLKQIKWVQVIFGYDIPSITSSEPSQKVLDNIEEWEIDLWRSSFDLVFPKAGLFPGVECKPSMTARGPLVLGPSEVKPDYRYPNRTIKVGDTWQRAMPQLVWFALNEDVEVCRNLIEKGADVNVKSEVGDTPILMALEALNVTEFNEANIIFGGPIYRTLNDETFKLISIALHDAKTINTRTQKKRLLPIISAVESGRLDIVEAILKMGADPNGRGKTDEQTALNVCLKLIGILKDPKLCKKHQSSMPVTPEALDSIRRQTQGLSSFTLDHQKKSFDNSIGIGLYGPIQQLCIDIKYKNIHQHMNVGELRCIASLLINSGANVNAEHASPVRGYTPLMLAVELDERSIFEQMLISGGSIKKTYRDPRTGRDISIMEIAKHFRSRGVEQVLKDISPYTTIG</sequence>
<dbReference type="PROSITE" id="PS50088">
    <property type="entry name" value="ANK_REPEAT"/>
    <property type="match status" value="1"/>
</dbReference>
<dbReference type="PANTHER" id="PTHR24193:SF121">
    <property type="entry name" value="ADA2A-CONTAINING COMPLEX COMPONENT 3, ISOFORM D"/>
    <property type="match status" value="1"/>
</dbReference>
<proteinExistence type="predicted"/>
<dbReference type="InterPro" id="IPR036770">
    <property type="entry name" value="Ankyrin_rpt-contain_sf"/>
</dbReference>
<dbReference type="Gene3D" id="1.25.40.20">
    <property type="entry name" value="Ankyrin repeat-containing domain"/>
    <property type="match status" value="2"/>
</dbReference>
<dbReference type="InterPro" id="IPR050663">
    <property type="entry name" value="Ankyrin-SOCS_Box"/>
</dbReference>
<keyword evidence="1" id="KW-0677">Repeat</keyword>
<keyword evidence="5" id="KW-1185">Reference proteome</keyword>
<name>A0A9X2EVN1_9GAMM</name>
<protein>
    <submittedName>
        <fullName evidence="4">Ankyrin repeat domain-containing protein</fullName>
    </submittedName>
</protein>
<feature type="repeat" description="ANK" evidence="3">
    <location>
        <begin position="551"/>
        <end position="583"/>
    </location>
</feature>
<gene>
    <name evidence="4" type="ORF">MO867_20895</name>
</gene>
<dbReference type="PANTHER" id="PTHR24193">
    <property type="entry name" value="ANKYRIN REPEAT PROTEIN"/>
    <property type="match status" value="1"/>
</dbReference>
<dbReference type="RefSeq" id="WP_252472714.1">
    <property type="nucleotide sequence ID" value="NZ_JALBWM010000196.1"/>
</dbReference>
<accession>A0A9X2EVN1</accession>
<organism evidence="4 5">
    <name type="scientific">Microbulbifer okhotskensis</name>
    <dbReference type="NCBI Taxonomy" id="2926617"/>
    <lineage>
        <taxon>Bacteria</taxon>
        <taxon>Pseudomonadati</taxon>
        <taxon>Pseudomonadota</taxon>
        <taxon>Gammaproteobacteria</taxon>
        <taxon>Cellvibrionales</taxon>
        <taxon>Microbulbiferaceae</taxon>
        <taxon>Microbulbifer</taxon>
    </lineage>
</organism>
<dbReference type="Proteomes" id="UP001139028">
    <property type="component" value="Unassembled WGS sequence"/>
</dbReference>
<evidence type="ECO:0000313" key="4">
    <source>
        <dbReference type="EMBL" id="MCO1336788.1"/>
    </source>
</evidence>